<protein>
    <submittedName>
        <fullName evidence="2">Uncharacterized protein</fullName>
    </submittedName>
</protein>
<evidence type="ECO:0000313" key="2">
    <source>
        <dbReference type="EMBL" id="CAD1846144.1"/>
    </source>
</evidence>
<dbReference type="EMBL" id="CAJEUB010000011">
    <property type="protein sequence ID" value="CAD1846144.1"/>
    <property type="molecule type" value="Genomic_DNA"/>
</dbReference>
<reference evidence="2" key="1">
    <citation type="submission" date="2020-07" db="EMBL/GenBank/DDBJ databases">
        <authorList>
            <person name="Lin J."/>
        </authorList>
    </citation>
    <scope>NUCLEOTIDE SEQUENCE</scope>
</reference>
<dbReference type="InterPro" id="IPR003676">
    <property type="entry name" value="SAUR_fam"/>
</dbReference>
<dbReference type="PANTHER" id="PTHR31374:SF118">
    <property type="entry name" value="OS01G0924966 PROTEIN"/>
    <property type="match status" value="1"/>
</dbReference>
<gene>
    <name evidence="2" type="ORF">CB5_LOCUS29355</name>
</gene>
<dbReference type="Pfam" id="PF02519">
    <property type="entry name" value="Auxin_inducible"/>
    <property type="match status" value="1"/>
</dbReference>
<proteinExistence type="inferred from homology"/>
<sequence>MGKGSKGLIMKTLERCRSIGGGGGGGGGTNPSPKGFLAVYIGAGRERFVVRTECLNHPLFRGLLEEAETEYGYAVEGPLELPCDVEAFHAVLWEIEQDAGGGGRGSSSPLCGLARSQSKYRLLSPAQLALVGKSY</sequence>
<name>A0A6V7QSH5_ANACO</name>
<dbReference type="AlphaFoldDB" id="A0A6V7QSH5"/>
<accession>A0A6V7QSH5</accession>
<evidence type="ECO:0000256" key="1">
    <source>
        <dbReference type="ARBA" id="ARBA00006974"/>
    </source>
</evidence>
<comment type="similarity">
    <text evidence="1">Belongs to the ARG7 family.</text>
</comment>
<organism evidence="2">
    <name type="scientific">Ananas comosus var. bracteatus</name>
    <name type="common">red pineapple</name>
    <dbReference type="NCBI Taxonomy" id="296719"/>
    <lineage>
        <taxon>Eukaryota</taxon>
        <taxon>Viridiplantae</taxon>
        <taxon>Streptophyta</taxon>
        <taxon>Embryophyta</taxon>
        <taxon>Tracheophyta</taxon>
        <taxon>Spermatophyta</taxon>
        <taxon>Magnoliopsida</taxon>
        <taxon>Liliopsida</taxon>
        <taxon>Poales</taxon>
        <taxon>Bromeliaceae</taxon>
        <taxon>Bromelioideae</taxon>
        <taxon>Ananas</taxon>
    </lineage>
</organism>
<dbReference type="GO" id="GO:0009733">
    <property type="term" value="P:response to auxin"/>
    <property type="evidence" value="ECO:0007669"/>
    <property type="project" value="InterPro"/>
</dbReference>
<dbReference type="PANTHER" id="PTHR31374">
    <property type="entry name" value="AUXIN-INDUCED PROTEIN-LIKE-RELATED"/>
    <property type="match status" value="1"/>
</dbReference>